<dbReference type="EMBL" id="JACCCZ010000001">
    <property type="protein sequence ID" value="NYG01134.1"/>
    <property type="molecule type" value="Genomic_DNA"/>
</dbReference>
<protein>
    <submittedName>
        <fullName evidence="2">Uncharacterized protein</fullName>
    </submittedName>
</protein>
<evidence type="ECO:0000256" key="1">
    <source>
        <dbReference type="SAM" id="MobiDB-lite"/>
    </source>
</evidence>
<evidence type="ECO:0000313" key="2">
    <source>
        <dbReference type="EMBL" id="NYG01134.1"/>
    </source>
</evidence>
<dbReference type="Proteomes" id="UP000549695">
    <property type="component" value="Unassembled WGS sequence"/>
</dbReference>
<evidence type="ECO:0000313" key="3">
    <source>
        <dbReference type="Proteomes" id="UP000549695"/>
    </source>
</evidence>
<dbReference type="SUPFAM" id="SSF56801">
    <property type="entry name" value="Acetyl-CoA synthetase-like"/>
    <property type="match status" value="1"/>
</dbReference>
<dbReference type="Gene3D" id="3.40.50.12780">
    <property type="entry name" value="N-terminal domain of ligase-like"/>
    <property type="match status" value="1"/>
</dbReference>
<accession>A0A852W2T9</accession>
<feature type="compositionally biased region" description="Basic residues" evidence="1">
    <location>
        <begin position="43"/>
        <end position="57"/>
    </location>
</feature>
<gene>
    <name evidence="2" type="ORF">HDA37_001419</name>
</gene>
<dbReference type="AlphaFoldDB" id="A0A852W2T9"/>
<feature type="region of interest" description="Disordered" evidence="1">
    <location>
        <begin position="35"/>
        <end position="94"/>
    </location>
</feature>
<comment type="caution">
    <text evidence="2">The sequence shown here is derived from an EMBL/GenBank/DDBJ whole genome shotgun (WGS) entry which is preliminary data.</text>
</comment>
<dbReference type="InterPro" id="IPR042099">
    <property type="entry name" value="ANL_N_sf"/>
</dbReference>
<sequence length="168" mass="17814">MPARPGRLDARHVRRTVAAERTRAIVVAGNAIADPWSTSRPRPGARAHRTTSRRSGARPRLIADDGWVLAPGEPGTGVLANRGPLPPGHHGDADRTAATFRFDDGVRYAVPGDPAELTPDGDIRFFGRGAGVITTGDRKVHAPGPGSRPGLFRPPGGTSSPRPFSDRR</sequence>
<dbReference type="GeneID" id="98051215"/>
<reference evidence="2 3" key="1">
    <citation type="submission" date="2020-07" db="EMBL/GenBank/DDBJ databases">
        <title>Sequencing the genomes of 1000 actinobacteria strains.</title>
        <authorList>
            <person name="Klenk H.-P."/>
        </authorList>
    </citation>
    <scope>NUCLEOTIDE SEQUENCE [LARGE SCALE GENOMIC DNA]</scope>
    <source>
        <strain evidence="2 3">DSM 44749</strain>
    </source>
</reference>
<name>A0A852W2T9_PSEA5</name>
<keyword evidence="3" id="KW-1185">Reference proteome</keyword>
<organism evidence="2 3">
    <name type="scientific">Pseudonocardia alni</name>
    <name type="common">Amycolata alni</name>
    <dbReference type="NCBI Taxonomy" id="33907"/>
    <lineage>
        <taxon>Bacteria</taxon>
        <taxon>Bacillati</taxon>
        <taxon>Actinomycetota</taxon>
        <taxon>Actinomycetes</taxon>
        <taxon>Pseudonocardiales</taxon>
        <taxon>Pseudonocardiaceae</taxon>
        <taxon>Pseudonocardia</taxon>
    </lineage>
</organism>
<feature type="region of interest" description="Disordered" evidence="1">
    <location>
        <begin position="135"/>
        <end position="168"/>
    </location>
</feature>
<proteinExistence type="predicted"/>
<dbReference type="RefSeq" id="WP_179760641.1">
    <property type="nucleotide sequence ID" value="NZ_BAAAJZ010000008.1"/>
</dbReference>